<dbReference type="SUPFAM" id="SSF49344">
    <property type="entry name" value="CBD9-like"/>
    <property type="match status" value="1"/>
</dbReference>
<keyword evidence="2" id="KW-0479">Metal-binding</keyword>
<dbReference type="EMBL" id="JACSQJ010000002">
    <property type="protein sequence ID" value="MBD7987228.1"/>
    <property type="molecule type" value="Genomic_DNA"/>
</dbReference>
<dbReference type="SUPFAM" id="SSF51445">
    <property type="entry name" value="(Trans)glycosidases"/>
    <property type="match status" value="1"/>
</dbReference>
<dbReference type="Gene3D" id="3.20.20.80">
    <property type="entry name" value="Glycosidases"/>
    <property type="match status" value="1"/>
</dbReference>
<feature type="region of interest" description="Disordered" evidence="4">
    <location>
        <begin position="176"/>
        <end position="217"/>
    </location>
</feature>
<dbReference type="InterPro" id="IPR017853">
    <property type="entry name" value="GH"/>
</dbReference>
<dbReference type="Gene3D" id="2.60.40.1190">
    <property type="match status" value="1"/>
</dbReference>
<dbReference type="SMART" id="SM00642">
    <property type="entry name" value="Aamy"/>
    <property type="match status" value="1"/>
</dbReference>
<name>A0ABR8UGS0_9GAMM</name>
<dbReference type="PANTHER" id="PTHR10357:SF215">
    <property type="entry name" value="ALPHA-AMYLASE 1"/>
    <property type="match status" value="1"/>
</dbReference>
<comment type="caution">
    <text evidence="6">The sequence shown here is derived from an EMBL/GenBank/DDBJ whole genome shotgun (WGS) entry which is preliminary data.</text>
</comment>
<dbReference type="PANTHER" id="PTHR10357">
    <property type="entry name" value="ALPHA-AMYLASE FAMILY MEMBER"/>
    <property type="match status" value="1"/>
</dbReference>
<comment type="cofactor">
    <cofactor evidence="1">
        <name>Ca(2+)</name>
        <dbReference type="ChEBI" id="CHEBI:29108"/>
    </cofactor>
</comment>
<keyword evidence="3" id="KW-0732">Signal</keyword>
<protein>
    <recommendedName>
        <fullName evidence="5">Glycosyl hydrolase family 13 catalytic domain-containing protein</fullName>
    </recommendedName>
</protein>
<dbReference type="Pfam" id="PF00128">
    <property type="entry name" value="Alpha-amylase"/>
    <property type="match status" value="1"/>
</dbReference>
<feature type="domain" description="Glycosyl hydrolase family 13 catalytic" evidence="5">
    <location>
        <begin position="43"/>
        <end position="469"/>
    </location>
</feature>
<evidence type="ECO:0000313" key="6">
    <source>
        <dbReference type="EMBL" id="MBD7987228.1"/>
    </source>
</evidence>
<reference evidence="6 7" key="1">
    <citation type="submission" date="2020-08" db="EMBL/GenBank/DDBJ databases">
        <title>A Genomic Blueprint of the Chicken Gut Microbiome.</title>
        <authorList>
            <person name="Gilroy R."/>
            <person name="Ravi A."/>
            <person name="Getino M."/>
            <person name="Pursley I."/>
            <person name="Horton D.L."/>
            <person name="Alikhan N.-F."/>
            <person name="Baker D."/>
            <person name="Gharbi K."/>
            <person name="Hall N."/>
            <person name="Watson M."/>
            <person name="Adriaenssens E.M."/>
            <person name="Foster-Nyarko E."/>
            <person name="Jarju S."/>
            <person name="Secka A."/>
            <person name="Antonio M."/>
            <person name="Oren A."/>
            <person name="Chaudhuri R."/>
            <person name="La Ragione R.M."/>
            <person name="Hildebrand F."/>
            <person name="Pallen M.J."/>
        </authorList>
    </citation>
    <scope>NUCLEOTIDE SEQUENCE [LARGE SCALE GENOMIC DNA]</scope>
    <source>
        <strain evidence="6 7">Sa2BVA3</strain>
    </source>
</reference>
<keyword evidence="7" id="KW-1185">Reference proteome</keyword>
<feature type="compositionally biased region" description="Basic and acidic residues" evidence="4">
    <location>
        <begin position="207"/>
        <end position="217"/>
    </location>
</feature>
<accession>A0ABR8UGS0</accession>
<evidence type="ECO:0000313" key="7">
    <source>
        <dbReference type="Proteomes" id="UP000647183"/>
    </source>
</evidence>
<evidence type="ECO:0000256" key="1">
    <source>
        <dbReference type="ARBA" id="ARBA00001913"/>
    </source>
</evidence>
<dbReference type="RefSeq" id="WP_191728500.1">
    <property type="nucleotide sequence ID" value="NZ_JACSQJ010000002.1"/>
</dbReference>
<dbReference type="Proteomes" id="UP000647183">
    <property type="component" value="Unassembled WGS sequence"/>
</dbReference>
<feature type="region of interest" description="Disordered" evidence="4">
    <location>
        <begin position="52"/>
        <end position="72"/>
    </location>
</feature>
<gene>
    <name evidence="6" type="ORF">H9645_04230</name>
</gene>
<evidence type="ECO:0000256" key="4">
    <source>
        <dbReference type="SAM" id="MobiDB-lite"/>
    </source>
</evidence>
<evidence type="ECO:0000259" key="5">
    <source>
        <dbReference type="SMART" id="SM00642"/>
    </source>
</evidence>
<evidence type="ECO:0000256" key="3">
    <source>
        <dbReference type="ARBA" id="ARBA00022729"/>
    </source>
</evidence>
<dbReference type="Pfam" id="PF09985">
    <property type="entry name" value="Glucodextran_C"/>
    <property type="match status" value="1"/>
</dbReference>
<sequence>MPQWFRQAVLALAATIPVGTAVGEGLGPLHVPSPDWRDQVMYFAMIDRFDDGDPSNNDQGIGEYDPTDPSRYSGGDLAGLARRIDYIQGMGATALWITPPVANQWLNPGAGYSGYHGYWAEDFDRIDAHYGTLDDYRQLSRRLHGAGMYLVQDVVVNHVGDWLQCVASADGNDVADGVEPRAADPARDCRVRRDPRGRSAPVQAPFDRNDPADPAHRDASAYHWTPDIADFTDRRQELEFALAGLDDLDTENPQVRRALRASYGRWIHEAGVDGFRVDTAFHVQEDFFADFLHADDAEAPGIERVARATGRADFLSFGEGFGSDRPYGDAQACKLEAYVRTPGGLPSMINFPLYGTFGDVFARGRPTAELGHRIESIMSIHRDPHRMPSFIDNHDVDRFLAGGSEPALRQALLAMLTLPGIPVIWQGTGQGFTAQRRAMFAGGFDSGGRDHFDVDAPLYRYLQRAIALRRGHRLFSRGTPTVLASNAAAAGAIAWRMQHEGEAALVVLNTAEVPVLLDNLAPGVTAGARLEGLFAIEGAPGAVVADAAGRLTLVLPPRSGQVWALPADAVIHADGAASLPATRAAMGISQDAATDATEDPALDIEPLPAPVQSGDFTVHGQAPPHGRVHVVVDGDLASAQEVTADATGRWSALVRTGGMIDPEAPHRVVAFDPRTRQASVARGFRVEHDWRLLADVEDPRGDDAGPEGRYVYPTAGAWSSLRPADILRVRAWGAGGALRVELTMRALSQAWNPANGFDHVAITGYLQLPGRDGGETVMPLQNATLPDGMRWHYRMRSHGWSNLLGSAAGADAVDEGATVMPAPDIAVDTAAGTLTFTVPATAIGQPATLQGAKLHVTTWDYDAGYRPLRPEAGAHAFGGGDGAVDPLVMDAVQLTLGVD</sequence>
<proteinExistence type="predicted"/>
<organism evidence="6 7">
    <name type="scientific">Luteimonas colneyensis</name>
    <dbReference type="NCBI Taxonomy" id="2762230"/>
    <lineage>
        <taxon>Bacteria</taxon>
        <taxon>Pseudomonadati</taxon>
        <taxon>Pseudomonadota</taxon>
        <taxon>Gammaproteobacteria</taxon>
        <taxon>Lysobacterales</taxon>
        <taxon>Lysobacteraceae</taxon>
        <taxon>Luteimonas</taxon>
    </lineage>
</organism>
<dbReference type="InterPro" id="IPR019248">
    <property type="entry name" value="Glucodextran_C"/>
</dbReference>
<dbReference type="InterPro" id="IPR006047">
    <property type="entry name" value="GH13_cat_dom"/>
</dbReference>
<feature type="compositionally biased region" description="Basic and acidic residues" evidence="4">
    <location>
        <begin position="178"/>
        <end position="197"/>
    </location>
</feature>
<evidence type="ECO:0000256" key="2">
    <source>
        <dbReference type="ARBA" id="ARBA00022723"/>
    </source>
</evidence>